<dbReference type="Gene3D" id="3.30.70.100">
    <property type="match status" value="1"/>
</dbReference>
<dbReference type="Proteomes" id="UP000823749">
    <property type="component" value="Chromosome 4"/>
</dbReference>
<comment type="caution">
    <text evidence="5">The sequence shown here is derived from an EMBL/GenBank/DDBJ whole genome shotgun (WGS) entry which is preliminary data.</text>
</comment>
<accession>A0AAV6KR85</accession>
<protein>
    <recommendedName>
        <fullName evidence="4">HMA domain-containing protein</fullName>
    </recommendedName>
</protein>
<dbReference type="AlphaFoldDB" id="A0AAV6KR85"/>
<dbReference type="PANTHER" id="PTHR22814">
    <property type="entry name" value="COPPER TRANSPORT PROTEIN ATOX1-RELATED"/>
    <property type="match status" value="1"/>
</dbReference>
<evidence type="ECO:0000256" key="2">
    <source>
        <dbReference type="ARBA" id="ARBA00022723"/>
    </source>
</evidence>
<evidence type="ECO:0000256" key="3">
    <source>
        <dbReference type="SAM" id="MobiDB-lite"/>
    </source>
</evidence>
<dbReference type="Pfam" id="PF00403">
    <property type="entry name" value="HMA"/>
    <property type="match status" value="1"/>
</dbReference>
<organism evidence="5 6">
    <name type="scientific">Rhododendron griersonianum</name>
    <dbReference type="NCBI Taxonomy" id="479676"/>
    <lineage>
        <taxon>Eukaryota</taxon>
        <taxon>Viridiplantae</taxon>
        <taxon>Streptophyta</taxon>
        <taxon>Embryophyta</taxon>
        <taxon>Tracheophyta</taxon>
        <taxon>Spermatophyta</taxon>
        <taxon>Magnoliopsida</taxon>
        <taxon>eudicotyledons</taxon>
        <taxon>Gunneridae</taxon>
        <taxon>Pentapetalae</taxon>
        <taxon>asterids</taxon>
        <taxon>Ericales</taxon>
        <taxon>Ericaceae</taxon>
        <taxon>Ericoideae</taxon>
        <taxon>Rhodoreae</taxon>
        <taxon>Rhododendron</taxon>
    </lineage>
</organism>
<reference evidence="5" key="1">
    <citation type="submission" date="2020-08" db="EMBL/GenBank/DDBJ databases">
        <title>Plant Genome Project.</title>
        <authorList>
            <person name="Zhang R.-G."/>
        </authorList>
    </citation>
    <scope>NUCLEOTIDE SEQUENCE</scope>
    <source>
        <strain evidence="5">WSP0</strain>
        <tissue evidence="5">Leaf</tissue>
    </source>
</reference>
<dbReference type="GO" id="GO:0046872">
    <property type="term" value="F:metal ion binding"/>
    <property type="evidence" value="ECO:0007669"/>
    <property type="project" value="UniProtKB-KW"/>
</dbReference>
<feature type="region of interest" description="Disordered" evidence="3">
    <location>
        <begin position="247"/>
        <end position="276"/>
    </location>
</feature>
<feature type="compositionally biased region" description="Pro residues" evidence="3">
    <location>
        <begin position="138"/>
        <end position="166"/>
    </location>
</feature>
<sequence>MSHNLFLLNIPSPFAYKTHVLILHSHSSPSLSIPIIKHLFLGVSLFLSSSSSLMVPELEKPRVTEIQVRMDCNGCVQKIKKALHGINGIYDIYIDVPQQKLTIIGWADPEKIIKAIKKTRKTATICSHSEPSDQQPQPTDPPPPPDQPPEQHPPPDPANPPPPAEAPPAEATPSADPPIDPPLPQEYPPPNAANDASASHPGQPSRPKDVEEVHVIYHHPPDYGYRHGYGHGYGHNYANSYGGPWNNYQNGPGFRQEPPPPPPPPPTPPPPVHEPTFAPVYVTPSYDTYRPSPNVTLSYNTYRPSPYVTHTHNTYRPSPNVTHSYNTYRPSPYVTEYEHIRSPPRQMHYRRPERYRDDYDNTNNGGNGNISSVFSDENPNACRIV</sequence>
<dbReference type="InterPro" id="IPR036163">
    <property type="entry name" value="HMA_dom_sf"/>
</dbReference>
<feature type="region of interest" description="Disordered" evidence="3">
    <location>
        <begin position="123"/>
        <end position="209"/>
    </location>
</feature>
<keyword evidence="6" id="KW-1185">Reference proteome</keyword>
<dbReference type="EMBL" id="JACTNZ010000004">
    <property type="protein sequence ID" value="KAG5555160.1"/>
    <property type="molecule type" value="Genomic_DNA"/>
</dbReference>
<dbReference type="InterPro" id="IPR006121">
    <property type="entry name" value="HMA_dom"/>
</dbReference>
<evidence type="ECO:0000259" key="4">
    <source>
        <dbReference type="PROSITE" id="PS50846"/>
    </source>
</evidence>
<feature type="compositionally biased region" description="Low complexity" evidence="3">
    <location>
        <begin position="192"/>
        <end position="201"/>
    </location>
</feature>
<keyword evidence="2" id="KW-0479">Metal-binding</keyword>
<dbReference type="GO" id="GO:0009626">
    <property type="term" value="P:plant-type hypersensitive response"/>
    <property type="evidence" value="ECO:0007669"/>
    <property type="project" value="UniProtKB-KW"/>
</dbReference>
<dbReference type="PANTHER" id="PTHR22814:SF320">
    <property type="entry name" value="OS01G0309800 PROTEIN"/>
    <property type="match status" value="1"/>
</dbReference>
<evidence type="ECO:0000256" key="1">
    <source>
        <dbReference type="ARBA" id="ARBA00004170"/>
    </source>
</evidence>
<evidence type="ECO:0000313" key="6">
    <source>
        <dbReference type="Proteomes" id="UP000823749"/>
    </source>
</evidence>
<dbReference type="GO" id="GO:0016020">
    <property type="term" value="C:membrane"/>
    <property type="evidence" value="ECO:0007669"/>
    <property type="project" value="UniProtKB-SubCell"/>
</dbReference>
<proteinExistence type="predicted"/>
<name>A0AAV6KR85_9ERIC</name>
<comment type="subcellular location">
    <subcellularLocation>
        <location evidence="1">Membrane</location>
        <topology evidence="1">Peripheral membrane protein</topology>
    </subcellularLocation>
</comment>
<feature type="compositionally biased region" description="Pro residues" evidence="3">
    <location>
        <begin position="257"/>
        <end position="273"/>
    </location>
</feature>
<dbReference type="SUPFAM" id="SSF55008">
    <property type="entry name" value="HMA, heavy metal-associated domain"/>
    <property type="match status" value="1"/>
</dbReference>
<evidence type="ECO:0000313" key="5">
    <source>
        <dbReference type="EMBL" id="KAG5555160.1"/>
    </source>
</evidence>
<gene>
    <name evidence="5" type="ORF">RHGRI_012630</name>
</gene>
<dbReference type="CDD" id="cd00371">
    <property type="entry name" value="HMA"/>
    <property type="match status" value="1"/>
</dbReference>
<dbReference type="PROSITE" id="PS50846">
    <property type="entry name" value="HMA_2"/>
    <property type="match status" value="1"/>
</dbReference>
<feature type="region of interest" description="Disordered" evidence="3">
    <location>
        <begin position="359"/>
        <end position="379"/>
    </location>
</feature>
<feature type="compositionally biased region" description="Pro residues" evidence="3">
    <location>
        <begin position="175"/>
        <end position="191"/>
    </location>
</feature>
<feature type="domain" description="HMA" evidence="4">
    <location>
        <begin position="61"/>
        <end position="124"/>
    </location>
</feature>